<evidence type="ECO:0000259" key="4">
    <source>
        <dbReference type="PROSITE" id="PS51352"/>
    </source>
</evidence>
<accession>A0A428NMS1</accession>
<dbReference type="PROSITE" id="PS51352">
    <property type="entry name" value="THIOREDOXIN_2"/>
    <property type="match status" value="1"/>
</dbReference>
<dbReference type="AlphaFoldDB" id="A0A428NMS1"/>
<dbReference type="PANTHER" id="PTHR46115">
    <property type="entry name" value="THIOREDOXIN-LIKE PROTEIN 1"/>
    <property type="match status" value="1"/>
</dbReference>
<comment type="similarity">
    <text evidence="1">Belongs to the thioredoxin family.</text>
</comment>
<evidence type="ECO:0000313" key="6">
    <source>
        <dbReference type="Proteomes" id="UP000287972"/>
    </source>
</evidence>
<gene>
    <name evidence="5" type="ORF">CEP51_016516</name>
</gene>
<dbReference type="Pfam" id="PF00085">
    <property type="entry name" value="Thioredoxin"/>
    <property type="match status" value="1"/>
</dbReference>
<dbReference type="SUPFAM" id="SSF52833">
    <property type="entry name" value="Thioredoxin-like"/>
    <property type="match status" value="1"/>
</dbReference>
<organism evidence="5 6">
    <name type="scientific">Fusarium floridanum</name>
    <dbReference type="NCBI Taxonomy" id="1325733"/>
    <lineage>
        <taxon>Eukaryota</taxon>
        <taxon>Fungi</taxon>
        <taxon>Dikarya</taxon>
        <taxon>Ascomycota</taxon>
        <taxon>Pezizomycotina</taxon>
        <taxon>Sordariomycetes</taxon>
        <taxon>Hypocreomycetidae</taxon>
        <taxon>Hypocreales</taxon>
        <taxon>Nectriaceae</taxon>
        <taxon>Fusarium</taxon>
        <taxon>Fusarium solani species complex</taxon>
    </lineage>
</organism>
<keyword evidence="2" id="KW-1015">Disulfide bond</keyword>
<dbReference type="EMBL" id="NKCL01001199">
    <property type="protein sequence ID" value="RSL42074.1"/>
    <property type="molecule type" value="Genomic_DNA"/>
</dbReference>
<name>A0A428NMS1_9HYPO</name>
<dbReference type="Gene3D" id="3.40.30.10">
    <property type="entry name" value="Glutaredoxin"/>
    <property type="match status" value="1"/>
</dbReference>
<dbReference type="Proteomes" id="UP000287972">
    <property type="component" value="Unassembled WGS sequence"/>
</dbReference>
<comment type="caution">
    <text evidence="5">The sequence shown here is derived from an EMBL/GenBank/DDBJ whole genome shotgun (WGS) entry which is preliminary data.</text>
</comment>
<sequence length="172" mass="18987">MSVIELKSREQFNELINKTPYVAIQAQASWCGPCKAISPFFTKHADAHAIPDKYAFAKFDTDDVPDLAFELGIRSIPAFFFFKNGDKDNDLIGPIPPKLKVLVEGYSAEAKGEAPAAEKPAEKPAEPAAEKPAEEKPAEEKPAEKPAEEKPAEEKPAEEKKEENTLKTDENF</sequence>
<feature type="region of interest" description="Disordered" evidence="3">
    <location>
        <begin position="110"/>
        <end position="172"/>
    </location>
</feature>
<reference evidence="5 6" key="1">
    <citation type="submission" date="2017-06" db="EMBL/GenBank/DDBJ databases">
        <title>Comparative genomic analysis of Ambrosia Fusariam Clade fungi.</title>
        <authorList>
            <person name="Stajich J.E."/>
            <person name="Carrillo J."/>
            <person name="Kijimoto T."/>
            <person name="Eskalen A."/>
            <person name="O'Donnell K."/>
            <person name="Kasson M."/>
        </authorList>
    </citation>
    <scope>NUCLEOTIDE SEQUENCE [LARGE SCALE GENOMIC DNA]</scope>
    <source>
        <strain evidence="5 6">NRRL62606</strain>
    </source>
</reference>
<dbReference type="InterPro" id="IPR036249">
    <property type="entry name" value="Thioredoxin-like_sf"/>
</dbReference>
<feature type="domain" description="Thioredoxin" evidence="4">
    <location>
        <begin position="1"/>
        <end position="111"/>
    </location>
</feature>
<evidence type="ECO:0000256" key="3">
    <source>
        <dbReference type="SAM" id="MobiDB-lite"/>
    </source>
</evidence>
<evidence type="ECO:0000256" key="2">
    <source>
        <dbReference type="ARBA" id="ARBA00023157"/>
    </source>
</evidence>
<dbReference type="PRINTS" id="PR00421">
    <property type="entry name" value="THIOREDOXIN"/>
</dbReference>
<keyword evidence="6" id="KW-1185">Reference proteome</keyword>
<evidence type="ECO:0000256" key="1">
    <source>
        <dbReference type="ARBA" id="ARBA00008987"/>
    </source>
</evidence>
<dbReference type="CDD" id="cd02947">
    <property type="entry name" value="TRX_family"/>
    <property type="match status" value="1"/>
</dbReference>
<proteinExistence type="inferred from homology"/>
<protein>
    <recommendedName>
        <fullName evidence="4">Thioredoxin domain-containing protein</fullName>
    </recommendedName>
</protein>
<dbReference type="InterPro" id="IPR013766">
    <property type="entry name" value="Thioredoxin_domain"/>
</dbReference>
<evidence type="ECO:0000313" key="5">
    <source>
        <dbReference type="EMBL" id="RSL42074.1"/>
    </source>
</evidence>
<feature type="compositionally biased region" description="Basic and acidic residues" evidence="3">
    <location>
        <begin position="119"/>
        <end position="172"/>
    </location>
</feature>